<evidence type="ECO:0000256" key="2">
    <source>
        <dbReference type="ARBA" id="ARBA00022723"/>
    </source>
</evidence>
<dbReference type="PROSITE" id="PS51217">
    <property type="entry name" value="UVRD_HELICASE_CTER"/>
    <property type="match status" value="1"/>
</dbReference>
<dbReference type="OrthoDB" id="9810135at2"/>
<dbReference type="GO" id="GO:0003677">
    <property type="term" value="F:DNA binding"/>
    <property type="evidence" value="ECO:0007669"/>
    <property type="project" value="UniProtKB-UniRule"/>
</dbReference>
<evidence type="ECO:0000256" key="10">
    <source>
        <dbReference type="ARBA" id="ARBA00023125"/>
    </source>
</evidence>
<comment type="catalytic activity">
    <reaction evidence="15">
        <text>Exonucleolytic cleavage (in the presence of ATP) in either 5'- to 3'- or 3'- to 5'-direction to yield 5'-phosphooligonucleotides.</text>
        <dbReference type="EC" id="3.1.11.5"/>
    </reaction>
</comment>
<dbReference type="EC" id="5.6.2.4" evidence="15"/>
<dbReference type="InterPro" id="IPR011604">
    <property type="entry name" value="PDDEXK-like_dom_sf"/>
</dbReference>
<dbReference type="GO" id="GO:0016887">
    <property type="term" value="F:ATP hydrolysis activity"/>
    <property type="evidence" value="ECO:0007669"/>
    <property type="project" value="RHEA"/>
</dbReference>
<evidence type="ECO:0000256" key="4">
    <source>
        <dbReference type="ARBA" id="ARBA00022763"/>
    </source>
</evidence>
<dbReference type="InterPro" id="IPR014016">
    <property type="entry name" value="UvrD-like_ATP-bd"/>
</dbReference>
<evidence type="ECO:0000313" key="19">
    <source>
        <dbReference type="EMBL" id="BAC24412.1"/>
    </source>
</evidence>
<dbReference type="InterPro" id="IPR014017">
    <property type="entry name" value="DNA_helicase_UvrD-like_C"/>
</dbReference>
<comment type="catalytic activity">
    <reaction evidence="14 15">
        <text>ATP + H2O = ADP + phosphate + H(+)</text>
        <dbReference type="Rhea" id="RHEA:13065"/>
        <dbReference type="ChEBI" id="CHEBI:15377"/>
        <dbReference type="ChEBI" id="CHEBI:15378"/>
        <dbReference type="ChEBI" id="CHEBI:30616"/>
        <dbReference type="ChEBI" id="CHEBI:43474"/>
        <dbReference type="ChEBI" id="CHEBI:456216"/>
        <dbReference type="EC" id="5.6.2.4"/>
    </reaction>
</comment>
<proteinExistence type="inferred from homology"/>
<comment type="miscellaneous">
    <text evidence="15">In the RecBCD complex, RecB has a slow 3'-5' helicase, an exonuclease activity and loads RecA onto ssDNA, RecD has a fast 5'-3' helicase activity, while RecC stimulates the ATPase and processivity of the RecB helicase and contributes to recognition of the Chi site.</text>
</comment>
<evidence type="ECO:0000256" key="15">
    <source>
        <dbReference type="HAMAP-Rule" id="MF_01485"/>
    </source>
</evidence>
<dbReference type="PROSITE" id="PS51198">
    <property type="entry name" value="UVRD_HELICASE_ATP_BIND"/>
    <property type="match status" value="1"/>
</dbReference>
<dbReference type="InterPro" id="IPR027417">
    <property type="entry name" value="P-loop_NTPase"/>
</dbReference>
<dbReference type="HOGENOM" id="CLU_001114_6_0_6"/>
<evidence type="ECO:0000256" key="14">
    <source>
        <dbReference type="ARBA" id="ARBA00048988"/>
    </source>
</evidence>
<dbReference type="Gene3D" id="3.90.320.10">
    <property type="match status" value="1"/>
</dbReference>
<feature type="active site" description="For nuclease activity" evidence="15">
    <location>
        <position position="1067"/>
    </location>
</feature>
<keyword evidence="5 15" id="KW-0378">Hydrolase</keyword>
<feature type="binding site" evidence="16">
    <location>
        <begin position="22"/>
        <end position="29"/>
    </location>
    <ligand>
        <name>ATP</name>
        <dbReference type="ChEBI" id="CHEBI:30616"/>
    </ligand>
</feature>
<keyword evidence="2 15" id="KW-0479">Metal-binding</keyword>
<dbReference type="SUPFAM" id="SSF52540">
    <property type="entry name" value="P-loop containing nucleoside triphosphate hydrolases"/>
    <property type="match status" value="1"/>
</dbReference>
<feature type="region of interest" description="DNA-binding and helicase activity, interacts with RecC" evidence="15">
    <location>
        <begin position="1"/>
        <end position="843"/>
    </location>
</feature>
<evidence type="ECO:0000256" key="5">
    <source>
        <dbReference type="ARBA" id="ARBA00022801"/>
    </source>
</evidence>
<dbReference type="GO" id="GO:0009338">
    <property type="term" value="C:exodeoxyribonuclease V complex"/>
    <property type="evidence" value="ECO:0007669"/>
    <property type="project" value="TreeGrafter"/>
</dbReference>
<comment type="catalytic activity">
    <reaction evidence="13 15">
        <text>Couples ATP hydrolysis with the unwinding of duplex DNA by translocating in the 3'-5' direction.</text>
        <dbReference type="EC" id="5.6.2.4"/>
    </reaction>
</comment>
<feature type="domain" description="UvrD-like helicase ATP-binding" evidence="17">
    <location>
        <begin position="1"/>
        <end position="439"/>
    </location>
</feature>
<evidence type="ECO:0000256" key="1">
    <source>
        <dbReference type="ARBA" id="ARBA00022722"/>
    </source>
</evidence>
<dbReference type="GO" id="GO:0005524">
    <property type="term" value="F:ATP binding"/>
    <property type="evidence" value="ECO:0007669"/>
    <property type="project" value="UniProtKB-UniRule"/>
</dbReference>
<dbReference type="GO" id="GO:0005829">
    <property type="term" value="C:cytosol"/>
    <property type="evidence" value="ECO:0007669"/>
    <property type="project" value="TreeGrafter"/>
</dbReference>
<comment type="cofactor">
    <cofactor evidence="15">
        <name>Mg(2+)</name>
        <dbReference type="ChEBI" id="CHEBI:18420"/>
    </cofactor>
    <text evidence="15">Binds 1 Mg(2+) ion per subunit.</text>
</comment>
<dbReference type="GO" id="GO:0008854">
    <property type="term" value="F:exodeoxyribonuclease V activity"/>
    <property type="evidence" value="ECO:0007669"/>
    <property type="project" value="UniProtKB-EC"/>
</dbReference>
<dbReference type="Pfam" id="PF13361">
    <property type="entry name" value="UvrD_C"/>
    <property type="match status" value="1"/>
</dbReference>
<keyword evidence="11 15" id="KW-0234">DNA repair</keyword>
<feature type="binding site" evidence="15">
    <location>
        <position position="942"/>
    </location>
    <ligand>
        <name>Mg(2+)</name>
        <dbReference type="ChEBI" id="CHEBI:18420"/>
    </ligand>
</feature>
<evidence type="ECO:0000256" key="12">
    <source>
        <dbReference type="ARBA" id="ARBA00023235"/>
    </source>
</evidence>
<dbReference type="STRING" id="36870.gene:10368759"/>
<gene>
    <name evidence="15 19" type="primary">recB</name>
</gene>
<evidence type="ECO:0000259" key="17">
    <source>
        <dbReference type="PROSITE" id="PS51198"/>
    </source>
</evidence>
<dbReference type="Gene3D" id="3.40.50.300">
    <property type="entry name" value="P-loop containing nucleotide triphosphate hydrolases"/>
    <property type="match status" value="2"/>
</dbReference>
<keyword evidence="6 15" id="KW-0347">Helicase</keyword>
<keyword evidence="8 15" id="KW-0067">ATP-binding</keyword>
<keyword evidence="1 15" id="KW-0540">Nuclease</keyword>
<dbReference type="InterPro" id="IPR000212">
    <property type="entry name" value="DNA_helicase_UvrD/REP"/>
</dbReference>
<evidence type="ECO:0000256" key="11">
    <source>
        <dbReference type="ARBA" id="ARBA00023204"/>
    </source>
</evidence>
<dbReference type="InterPro" id="IPR011335">
    <property type="entry name" value="Restrct_endonuc-II-like"/>
</dbReference>
<dbReference type="Gene3D" id="1.10.3170.10">
    <property type="entry name" value="Recbcd, chain B, domain 2"/>
    <property type="match status" value="1"/>
</dbReference>
<comment type="subunit">
    <text evidence="15">Heterotrimer of RecB, RecC and RecD. All subunits contribute to DNA-binding. Interacts with RecA.</text>
</comment>
<dbReference type="GO" id="GO:0043138">
    <property type="term" value="F:3'-5' DNA helicase activity"/>
    <property type="evidence" value="ECO:0007669"/>
    <property type="project" value="UniProtKB-UniRule"/>
</dbReference>
<dbReference type="NCBIfam" id="TIGR00609">
    <property type="entry name" value="recB"/>
    <property type="match status" value="1"/>
</dbReference>
<keyword evidence="10 15" id="KW-0238">DNA-binding</keyword>
<evidence type="ECO:0000256" key="13">
    <source>
        <dbReference type="ARBA" id="ARBA00034617"/>
    </source>
</evidence>
<organism evidence="19 20">
    <name type="scientific">Wigglesworthia glossinidia brevipalpis</name>
    <dbReference type="NCBI Taxonomy" id="36870"/>
    <lineage>
        <taxon>Bacteria</taxon>
        <taxon>Pseudomonadati</taxon>
        <taxon>Pseudomonadota</taxon>
        <taxon>Gammaproteobacteria</taxon>
        <taxon>Enterobacterales</taxon>
        <taxon>Erwiniaceae</taxon>
        <taxon>Wigglesworthia</taxon>
    </lineage>
</organism>
<feature type="region of interest" description="Nuclease activity, interacts with RecD and RecA" evidence="15">
    <location>
        <begin position="890"/>
        <end position="1162"/>
    </location>
</feature>
<dbReference type="AlphaFoldDB" id="Q8D2T8"/>
<feature type="binding site" evidence="15">
    <location>
        <position position="1054"/>
    </location>
    <ligand>
        <name>Mg(2+)</name>
        <dbReference type="ChEBI" id="CHEBI:18420"/>
    </ligand>
</feature>
<comment type="domain">
    <text evidence="15">The N-terminal DNA-binding domain is a ssDNA-dependent ATPase and has ATP-dependent 3'-5' helicase function. This domain interacts with RecC.</text>
</comment>
<name>Q8D2T8_WIGBR</name>
<dbReference type="HAMAP" id="MF_01485">
    <property type="entry name" value="RecB"/>
    <property type="match status" value="1"/>
</dbReference>
<keyword evidence="4 15" id="KW-0227">DNA damage</keyword>
<comment type="similarity">
    <text evidence="15">Belongs to the helicase family. UvrD subfamily.</text>
</comment>
<feature type="binding site" evidence="15">
    <location>
        <position position="1067"/>
    </location>
    <ligand>
        <name>Mg(2+)</name>
        <dbReference type="ChEBI" id="CHEBI:18420"/>
    </ligand>
</feature>
<evidence type="ECO:0000256" key="8">
    <source>
        <dbReference type="ARBA" id="ARBA00022840"/>
    </source>
</evidence>
<evidence type="ECO:0000256" key="16">
    <source>
        <dbReference type="PROSITE-ProRule" id="PRU00560"/>
    </source>
</evidence>
<keyword evidence="7 15" id="KW-0269">Exonuclease</keyword>
<dbReference type="Proteomes" id="UP000000562">
    <property type="component" value="Chromosome"/>
</dbReference>
<evidence type="ECO:0000256" key="9">
    <source>
        <dbReference type="ARBA" id="ARBA00022842"/>
    </source>
</evidence>
<evidence type="ECO:0000256" key="7">
    <source>
        <dbReference type="ARBA" id="ARBA00022839"/>
    </source>
</evidence>
<dbReference type="SUPFAM" id="SSF52980">
    <property type="entry name" value="Restriction endonuclease-like"/>
    <property type="match status" value="1"/>
</dbReference>
<dbReference type="PANTHER" id="PTHR11070:SF23">
    <property type="entry name" value="RECBCD ENZYME SUBUNIT RECB"/>
    <property type="match status" value="1"/>
</dbReference>
<accession>Q8D2T8</accession>
<dbReference type="eggNOG" id="COG1074">
    <property type="taxonomic scope" value="Bacteria"/>
</dbReference>
<dbReference type="KEGG" id="wbr:recB"/>
<keyword evidence="3 15" id="KW-0547">Nucleotide-binding</keyword>
<evidence type="ECO:0000256" key="3">
    <source>
        <dbReference type="ARBA" id="ARBA00022741"/>
    </source>
</evidence>
<dbReference type="Pfam" id="PF00580">
    <property type="entry name" value="UvrD-helicase"/>
    <property type="match status" value="1"/>
</dbReference>
<dbReference type="GO" id="GO:0000724">
    <property type="term" value="P:double-strand break repair via homologous recombination"/>
    <property type="evidence" value="ECO:0007669"/>
    <property type="project" value="UniProtKB-UniRule"/>
</dbReference>
<dbReference type="GO" id="GO:0000287">
    <property type="term" value="F:magnesium ion binding"/>
    <property type="evidence" value="ECO:0007669"/>
    <property type="project" value="UniProtKB-UniRule"/>
</dbReference>
<dbReference type="PANTHER" id="PTHR11070">
    <property type="entry name" value="UVRD / RECB / PCRA DNA HELICASE FAMILY MEMBER"/>
    <property type="match status" value="1"/>
</dbReference>
<evidence type="ECO:0000259" key="18">
    <source>
        <dbReference type="PROSITE" id="PS51217"/>
    </source>
</evidence>
<sequence length="1162" mass="138917">MKKYRKLNPISFPIKGTCLIEASAGTGKTYSIIIFYLRLLLGLNIKSFPHGLSVKEILLVTYTEFAKNQLKERIRKGIIHLKSACINKDETHPLFKEIKNVKKSLIKLIYAEHNIDEASIFTIHGFCHKMLSANLIESKFFLDKNTIEDESYLYNQISKNFWEKYCSKLPILISKIIFSYWKDSDFLLKDTLPFIKGEKPTILSSVNKKQSIKNFYYSKIIYINKIKRIWKKLIIKMLLKIVSNLMNANKKEKILKYINIIDAWSNNKTENFDVPIEIKKIKNLLKNHYKNYKNILQNIFFNKVDESYKFYKKLKELIFQKSIIKMREYKKTEKKNQEKLDFDDLIILFKTELFKFNKLSKIIRNIYPVAIIDEFQDTDLIQYKIFFKIYYKKKMCSLILIGDPKQAIYGFRGADIFTYIKIKNKIKNIYSLQTNWRSSVRMVNAVNFLFSRIKNPFIYKNINFDKALSIKKNNNLNFFIENKLQSAIEFVMYPKNNIGLHNYQKYMAEQYAIKIYNIINSSDYKKTYLENKYSHKNVIISDITILVRNRTEANFMKIACDKLSIPNIYLSDNSSVFHTLEAKDIIQILNAILFPENENIVRCALLTKMFGLTNVEIQKLNYNKKIFKKIILEFILYRDLWDKFGIMQMMNYILDNKNYFTMFNKFKKDIKYFSNIIHIVEILHETSKKIKNKHELLKWLYYQITFNDVQNENHKIRVFDEDKAVKIMTIFKSKGLQFPIVFLPFLSSFRTKKHVLFHSKKKYKLILDLKSTLKNRKLSDKERLSEDIRLFYVAITRAIYHCSIGICSLSIGNQTKSVMSHTHRTSIGYIIQKRKKSDWNTLKKYLENISFYSKGNISVNLKKNLCKKILKTNFSFFNIKKNIISNKKEDYFFKSISFSYIKKNNFNKLNYIYEHEKENKEKIYDFNTSFLPKGKIFGKFIHKIFEKLNFTKNIDKNIIKENLVKYEFDLSLTNDLAEWIKNIIKKPLNEDFLSLSRIKQKNKLTELKFYLSINSKIKEKEFNFLIKKYDPISSKCFCLKNINNINGILTGSVDLVFLWKKKYYFLDYKSNWLGENSSFYNKKNMTLEMIKHRYDIQYQIYSVAIHRYLKYKIKKYDYNKHFGGIYYLFVRGINNLCRKTKNGIYFIKPNYSLINKINKHFL</sequence>
<keyword evidence="12 15" id="KW-0413">Isomerase</keyword>
<keyword evidence="20" id="KW-1185">Reference proteome</keyword>
<keyword evidence="9 15" id="KW-0460">Magnesium</keyword>
<evidence type="ECO:0000256" key="6">
    <source>
        <dbReference type="ARBA" id="ARBA00022806"/>
    </source>
</evidence>
<feature type="domain" description="UvrD-like helicase C-terminal" evidence="18">
    <location>
        <begin position="467"/>
        <end position="735"/>
    </location>
</feature>
<comment type="domain">
    <text evidence="15">The C-terminal domain has nuclease activity and interacts with RecD. It interacts with RecA, facilitating its loading onto ssDNA.</text>
</comment>
<comment type="function">
    <text evidence="15">A helicase/nuclease that prepares dsDNA breaks (DSB) for recombinational DNA repair. Binds to DSBs and unwinds DNA via a highly rapid and processive ATP-dependent bidirectional helicase activity. Unwinds dsDNA until it encounters a Chi (crossover hotspot instigator) sequence from the 3' direction. Cuts ssDNA a few nucleotides 3' to the Chi site. The properties and activities of the enzyme are changed at Chi. The Chi-altered holoenzyme produces a long 3'-ssDNA overhang and facilitates RecA-binding to the ssDNA for homologous DNA recombination and repair. Holoenzyme degrades any linearized DNA that is unable to undergo homologous recombination. In the holoenzyme this subunit contributes ATPase, 3'-5' helicase, exonuclease activity and loads RecA onto ssDNA.</text>
</comment>
<evidence type="ECO:0000313" key="20">
    <source>
        <dbReference type="Proteomes" id="UP000000562"/>
    </source>
</evidence>
<dbReference type="EC" id="3.1.11.5" evidence="15"/>
<dbReference type="Gene3D" id="1.10.486.10">
    <property type="entry name" value="PCRA, domain 4"/>
    <property type="match status" value="1"/>
</dbReference>
<dbReference type="InterPro" id="IPR004586">
    <property type="entry name" value="RecB"/>
</dbReference>
<protein>
    <recommendedName>
        <fullName evidence="15">RecBCD enzyme subunit RecB</fullName>
        <ecNumber evidence="15">3.1.11.5</ecNumber>
        <ecNumber evidence="15">5.6.2.4</ecNumber>
    </recommendedName>
    <alternativeName>
        <fullName evidence="15">DNA 3'-5' helicase subunit RecB</fullName>
    </alternativeName>
    <alternativeName>
        <fullName evidence="15">Exonuclease V subunit RecB</fullName>
        <shortName evidence="15">ExoV subunit RecB</shortName>
    </alternativeName>
    <alternativeName>
        <fullName evidence="15">Helicase/nuclease RecBCD subunit RecB</fullName>
    </alternativeName>
</protein>
<reference evidence="19 20" key="1">
    <citation type="journal article" date="2002" name="Nat. Genet.">
        <title>Genome sequence of the endocellular obligate symbiont of tsetse flies, Wigglesworthia glossinidia.</title>
        <authorList>
            <person name="Akman L."/>
            <person name="Yamashita A."/>
            <person name="Watanabe H."/>
            <person name="Oshima K."/>
            <person name="Shiba T."/>
            <person name="Hattori M."/>
            <person name="Aksoy S."/>
        </authorList>
    </citation>
    <scope>NUCLEOTIDE SEQUENCE [LARGE SCALE GENOMIC DNA]</scope>
</reference>
<dbReference type="CDD" id="cd22352">
    <property type="entry name" value="RecB_C-like"/>
    <property type="match status" value="1"/>
</dbReference>
<dbReference type="EMBL" id="BA000021">
    <property type="protein sequence ID" value="BAC24412.1"/>
    <property type="molecule type" value="Genomic_DNA"/>
</dbReference>